<dbReference type="UniPathway" id="UPA00053">
    <property type="reaction ID" value="UER00085"/>
</dbReference>
<evidence type="ECO:0000259" key="18">
    <source>
        <dbReference type="Pfam" id="PF01761"/>
    </source>
</evidence>
<dbReference type="GO" id="GO:0008652">
    <property type="term" value="P:amino acid biosynthetic process"/>
    <property type="evidence" value="ECO:0007669"/>
    <property type="project" value="UniProtKB-KW"/>
</dbReference>
<dbReference type="SUPFAM" id="SSF56796">
    <property type="entry name" value="Dehydroquinate synthase-like"/>
    <property type="match status" value="1"/>
</dbReference>
<comment type="pathway">
    <text evidence="4 17">Metabolic intermediate biosynthesis; chorismate biosynthesis; chorismate from D-erythrose 4-phosphate and phosphoenolpyruvate: step 2/7.</text>
</comment>
<dbReference type="GO" id="GO:0003856">
    <property type="term" value="F:3-dehydroquinate synthase activity"/>
    <property type="evidence" value="ECO:0007669"/>
    <property type="project" value="UniProtKB-UniRule"/>
</dbReference>
<dbReference type="InterPro" id="IPR050071">
    <property type="entry name" value="Dehydroquinate_synthase"/>
</dbReference>
<feature type="binding site" evidence="17">
    <location>
        <begin position="128"/>
        <end position="129"/>
    </location>
    <ligand>
        <name>NAD(+)</name>
        <dbReference type="ChEBI" id="CHEBI:57540"/>
    </ligand>
</feature>
<dbReference type="GO" id="GO:0009423">
    <property type="term" value="P:chorismate biosynthetic process"/>
    <property type="evidence" value="ECO:0007669"/>
    <property type="project" value="UniProtKB-UniRule"/>
</dbReference>
<keyword evidence="15 17" id="KW-0456">Lyase</keyword>
<dbReference type="InterPro" id="IPR030960">
    <property type="entry name" value="DHQS/DOIS_N"/>
</dbReference>
<dbReference type="RefSeq" id="WP_026799513.1">
    <property type="nucleotide sequence ID" value="NZ_AULI01000002.1"/>
</dbReference>
<keyword evidence="11 17" id="KW-0547">Nucleotide-binding</keyword>
<dbReference type="CDD" id="cd08195">
    <property type="entry name" value="DHQS"/>
    <property type="match status" value="1"/>
</dbReference>
<dbReference type="OrthoDB" id="9806583at2"/>
<evidence type="ECO:0000256" key="15">
    <source>
        <dbReference type="ARBA" id="ARBA00023239"/>
    </source>
</evidence>
<dbReference type="PANTHER" id="PTHR43622:SF7">
    <property type="entry name" value="3-DEHYDROQUINATE SYNTHASE, CHLOROPLASTIC"/>
    <property type="match status" value="1"/>
</dbReference>
<dbReference type="HAMAP" id="MF_00110">
    <property type="entry name" value="DHQ_synthase"/>
    <property type="match status" value="1"/>
</dbReference>
<dbReference type="GO" id="GO:0009073">
    <property type="term" value="P:aromatic amino acid family biosynthetic process"/>
    <property type="evidence" value="ECO:0007669"/>
    <property type="project" value="UniProtKB-KW"/>
</dbReference>
<evidence type="ECO:0000256" key="6">
    <source>
        <dbReference type="ARBA" id="ARBA00013031"/>
    </source>
</evidence>
<dbReference type="EMBL" id="AVPE01000007">
    <property type="protein sequence ID" value="KGX92160.1"/>
    <property type="molecule type" value="Genomic_DNA"/>
</dbReference>
<dbReference type="Proteomes" id="UP000030528">
    <property type="component" value="Unassembled WGS sequence"/>
</dbReference>
<evidence type="ECO:0000256" key="1">
    <source>
        <dbReference type="ARBA" id="ARBA00001393"/>
    </source>
</evidence>
<evidence type="ECO:0000256" key="5">
    <source>
        <dbReference type="ARBA" id="ARBA00005412"/>
    </source>
</evidence>
<comment type="function">
    <text evidence="17">Catalyzes the conversion of 3-deoxy-D-arabino-heptulosonate 7-phosphate (DAHP) to dehydroquinate (DHQ).</text>
</comment>
<dbReference type="GO" id="GO:0000166">
    <property type="term" value="F:nucleotide binding"/>
    <property type="evidence" value="ECO:0007669"/>
    <property type="project" value="UniProtKB-KW"/>
</dbReference>
<keyword evidence="21" id="KW-1185">Reference proteome</keyword>
<feature type="binding site" evidence="17">
    <location>
        <position position="140"/>
    </location>
    <ligand>
        <name>NAD(+)</name>
        <dbReference type="ChEBI" id="CHEBI:57540"/>
    </ligand>
</feature>
<evidence type="ECO:0000256" key="16">
    <source>
        <dbReference type="ARBA" id="ARBA00023285"/>
    </source>
</evidence>
<comment type="cofactor">
    <cofactor evidence="2 17">
        <name>NAD(+)</name>
        <dbReference type="ChEBI" id="CHEBI:57540"/>
    </cofactor>
</comment>
<dbReference type="InterPro" id="IPR016037">
    <property type="entry name" value="DHQ_synth_AroB"/>
</dbReference>
<evidence type="ECO:0000313" key="21">
    <source>
        <dbReference type="Proteomes" id="UP000030528"/>
    </source>
</evidence>
<evidence type="ECO:0000313" key="20">
    <source>
        <dbReference type="EMBL" id="KGX92160.1"/>
    </source>
</evidence>
<evidence type="ECO:0000256" key="8">
    <source>
        <dbReference type="ARBA" id="ARBA00022490"/>
    </source>
</evidence>
<evidence type="ECO:0000259" key="19">
    <source>
        <dbReference type="Pfam" id="PF24621"/>
    </source>
</evidence>
<comment type="subcellular location">
    <subcellularLocation>
        <location evidence="3 17">Cytoplasm</location>
    </subcellularLocation>
</comment>
<accession>A0A0A5GLX9</accession>
<comment type="similarity">
    <text evidence="5 17">Belongs to the sugar phosphate cyclases superfamily. Dehydroquinate synthase family.</text>
</comment>
<dbReference type="PIRSF" id="PIRSF001455">
    <property type="entry name" value="DHQ_synth"/>
    <property type="match status" value="1"/>
</dbReference>
<evidence type="ECO:0000256" key="7">
    <source>
        <dbReference type="ARBA" id="ARBA00017684"/>
    </source>
</evidence>
<feature type="binding site" evidence="17">
    <location>
        <begin position="70"/>
        <end position="75"/>
    </location>
    <ligand>
        <name>NAD(+)</name>
        <dbReference type="ChEBI" id="CHEBI:57540"/>
    </ligand>
</feature>
<dbReference type="eggNOG" id="COG0337">
    <property type="taxonomic scope" value="Bacteria"/>
</dbReference>
<dbReference type="FunFam" id="3.40.50.1970:FF:000001">
    <property type="entry name" value="3-dehydroquinate synthase"/>
    <property type="match status" value="1"/>
</dbReference>
<dbReference type="Pfam" id="PF24621">
    <property type="entry name" value="DHQS_C"/>
    <property type="match status" value="1"/>
</dbReference>
<dbReference type="InterPro" id="IPR030963">
    <property type="entry name" value="DHQ_synth_fam"/>
</dbReference>
<keyword evidence="8 17" id="KW-0963">Cytoplasm</keyword>
<evidence type="ECO:0000256" key="14">
    <source>
        <dbReference type="ARBA" id="ARBA00023141"/>
    </source>
</evidence>
<evidence type="ECO:0000256" key="2">
    <source>
        <dbReference type="ARBA" id="ARBA00001911"/>
    </source>
</evidence>
<keyword evidence="9 17" id="KW-0028">Amino-acid biosynthesis</keyword>
<keyword evidence="14 17" id="KW-0057">Aromatic amino acid biosynthesis</keyword>
<sequence length="359" mass="40132">MNTLRVDTNETSYEVQFQSGIRKRIKEFLPRAYSNILIVTDDVVAKLYLDDVQSGLEGEGVQVASCVVPSGESSKSMEQFYRCHTAALEENLDRKSLLVALGGGMIGDLAGFVASTYMRGIDYVQVPTTILAHDSSVGGKVAINHEQGKNMIGAFHQPVAVLYDTDTLWSLPEQEWRSGMAEVIKHGLLADGQLYEQLVTHQTPFQSFDGHLLTHLLYRGVAVKSKIVKEDERENGVRSYLNLGHTLGHAIEGEAGYGEITHGEAVALGIYFALHLSERVYGSKLPLDSYTNWLHTYNYPLHKLKEYSIDVLLPWMRRDKKNEHGSIRMVLLKEVGEPALVPVEEDLIREVFLQVTEQG</sequence>
<comment type="caution">
    <text evidence="20">The sequence shown here is derived from an EMBL/GenBank/DDBJ whole genome shotgun (WGS) entry which is preliminary data.</text>
</comment>
<dbReference type="AlphaFoldDB" id="A0A0A5GLX9"/>
<protein>
    <recommendedName>
        <fullName evidence="7 17">3-dehydroquinate synthase</fullName>
        <shortName evidence="17">DHQS</shortName>
        <ecNumber evidence="6 17">4.2.3.4</ecNumber>
    </recommendedName>
</protein>
<evidence type="ECO:0000256" key="10">
    <source>
        <dbReference type="ARBA" id="ARBA00022723"/>
    </source>
</evidence>
<comment type="caution">
    <text evidence="17">Lacks conserved residue(s) required for the propagation of feature annotation.</text>
</comment>
<reference evidence="20 21" key="1">
    <citation type="submission" date="2013-08" db="EMBL/GenBank/DDBJ databases">
        <authorList>
            <person name="Huang J."/>
            <person name="Wang G."/>
        </authorList>
    </citation>
    <scope>NUCLEOTIDE SEQUENCE [LARGE SCALE GENOMIC DNA]</scope>
    <source>
        <strain evidence="20 21">JSM 076056</strain>
    </source>
</reference>
<evidence type="ECO:0000256" key="4">
    <source>
        <dbReference type="ARBA" id="ARBA00004661"/>
    </source>
</evidence>
<keyword evidence="12 17" id="KW-0862">Zinc</keyword>
<keyword evidence="10 17" id="KW-0479">Metal-binding</keyword>
<evidence type="ECO:0000256" key="12">
    <source>
        <dbReference type="ARBA" id="ARBA00022833"/>
    </source>
</evidence>
<keyword evidence="16 17" id="KW-0170">Cobalt</keyword>
<evidence type="ECO:0000256" key="13">
    <source>
        <dbReference type="ARBA" id="ARBA00023027"/>
    </source>
</evidence>
<dbReference type="EC" id="4.2.3.4" evidence="6 17"/>
<feature type="binding site" evidence="17">
    <location>
        <position position="262"/>
    </location>
    <ligand>
        <name>Zn(2+)</name>
        <dbReference type="ChEBI" id="CHEBI:29105"/>
    </ligand>
</feature>
<dbReference type="GO" id="GO:0046872">
    <property type="term" value="F:metal ion binding"/>
    <property type="evidence" value="ECO:0007669"/>
    <property type="project" value="UniProtKB-KW"/>
</dbReference>
<dbReference type="GO" id="GO:0005737">
    <property type="term" value="C:cytoplasm"/>
    <property type="evidence" value="ECO:0007669"/>
    <property type="project" value="UniProtKB-SubCell"/>
</dbReference>
<feature type="binding site" evidence="17">
    <location>
        <position position="245"/>
    </location>
    <ligand>
        <name>Zn(2+)</name>
        <dbReference type="ChEBI" id="CHEBI:29105"/>
    </ligand>
</feature>
<dbReference type="Pfam" id="PF01761">
    <property type="entry name" value="DHQ_synthase"/>
    <property type="match status" value="1"/>
</dbReference>
<feature type="binding site" evidence="17">
    <location>
        <position position="182"/>
    </location>
    <ligand>
        <name>Zn(2+)</name>
        <dbReference type="ChEBI" id="CHEBI:29105"/>
    </ligand>
</feature>
<evidence type="ECO:0000256" key="9">
    <source>
        <dbReference type="ARBA" id="ARBA00022605"/>
    </source>
</evidence>
<dbReference type="NCBIfam" id="TIGR01357">
    <property type="entry name" value="aroB"/>
    <property type="match status" value="1"/>
</dbReference>
<dbReference type="PANTHER" id="PTHR43622">
    <property type="entry name" value="3-DEHYDROQUINATE SYNTHASE"/>
    <property type="match status" value="1"/>
</dbReference>
<feature type="domain" description="3-dehydroquinate synthase N-terminal" evidence="18">
    <location>
        <begin position="66"/>
        <end position="177"/>
    </location>
</feature>
<dbReference type="Gene3D" id="3.40.50.1970">
    <property type="match status" value="1"/>
</dbReference>
<feature type="binding site" evidence="17">
    <location>
        <position position="149"/>
    </location>
    <ligand>
        <name>NAD(+)</name>
        <dbReference type="ChEBI" id="CHEBI:57540"/>
    </ligand>
</feature>
<comment type="cofactor">
    <cofactor evidence="17">
        <name>Co(2+)</name>
        <dbReference type="ChEBI" id="CHEBI:48828"/>
    </cofactor>
    <cofactor evidence="17">
        <name>Zn(2+)</name>
        <dbReference type="ChEBI" id="CHEBI:29105"/>
    </cofactor>
    <text evidence="17">Binds 1 divalent metal cation per subunit. Can use either Co(2+) or Zn(2+).</text>
</comment>
<dbReference type="Gene3D" id="1.20.1090.10">
    <property type="entry name" value="Dehydroquinate synthase-like - alpha domain"/>
    <property type="match status" value="1"/>
</dbReference>
<dbReference type="InterPro" id="IPR056179">
    <property type="entry name" value="DHQS_C"/>
</dbReference>
<evidence type="ECO:0000256" key="3">
    <source>
        <dbReference type="ARBA" id="ARBA00004496"/>
    </source>
</evidence>
<evidence type="ECO:0000256" key="17">
    <source>
        <dbReference type="HAMAP-Rule" id="MF_00110"/>
    </source>
</evidence>
<comment type="catalytic activity">
    <reaction evidence="1 17">
        <text>7-phospho-2-dehydro-3-deoxy-D-arabino-heptonate = 3-dehydroquinate + phosphate</text>
        <dbReference type="Rhea" id="RHEA:21968"/>
        <dbReference type="ChEBI" id="CHEBI:32364"/>
        <dbReference type="ChEBI" id="CHEBI:43474"/>
        <dbReference type="ChEBI" id="CHEBI:58394"/>
        <dbReference type="EC" id="4.2.3.4"/>
    </reaction>
</comment>
<gene>
    <name evidence="17" type="primary">aroB</name>
    <name evidence="20" type="ORF">N781_17830</name>
</gene>
<name>A0A0A5GLX9_9BACI</name>
<feature type="domain" description="3-dehydroquinate synthase C-terminal" evidence="19">
    <location>
        <begin position="179"/>
        <end position="322"/>
    </location>
</feature>
<keyword evidence="13 17" id="KW-0520">NAD</keyword>
<proteinExistence type="inferred from homology"/>
<organism evidence="20 21">
    <name type="scientific">Pontibacillus halophilus JSM 076056 = DSM 19796</name>
    <dbReference type="NCBI Taxonomy" id="1385510"/>
    <lineage>
        <taxon>Bacteria</taxon>
        <taxon>Bacillati</taxon>
        <taxon>Bacillota</taxon>
        <taxon>Bacilli</taxon>
        <taxon>Bacillales</taxon>
        <taxon>Bacillaceae</taxon>
        <taxon>Pontibacillus</taxon>
    </lineage>
</organism>
<evidence type="ECO:0000256" key="11">
    <source>
        <dbReference type="ARBA" id="ARBA00022741"/>
    </source>
</evidence>
<dbReference type="STRING" id="1385510.GCA_000425205_00743"/>